<reference evidence="7 8" key="1">
    <citation type="submission" date="2018-07" db="EMBL/GenBank/DDBJ databases">
        <title>Genomic Encyclopedia of Type Strains, Phase III (KMG-III): the genomes of soil and plant-associated and newly described type strains.</title>
        <authorList>
            <person name="Whitman W."/>
        </authorList>
    </citation>
    <scope>NUCLEOTIDE SEQUENCE [LARGE SCALE GENOMIC DNA]</scope>
    <source>
        <strain evidence="7 8">CECT 7287</strain>
    </source>
</reference>
<dbReference type="GO" id="GO:0043565">
    <property type="term" value="F:sequence-specific DNA binding"/>
    <property type="evidence" value="ECO:0007669"/>
    <property type="project" value="InterPro"/>
</dbReference>
<evidence type="ECO:0000256" key="2">
    <source>
        <dbReference type="ARBA" id="ARBA00023125"/>
    </source>
</evidence>
<proteinExistence type="predicted"/>
<dbReference type="RefSeq" id="WP_116061305.1">
    <property type="nucleotide sequence ID" value="NZ_QRDZ01000010.1"/>
</dbReference>
<evidence type="ECO:0000259" key="6">
    <source>
        <dbReference type="PROSITE" id="PS50983"/>
    </source>
</evidence>
<keyword evidence="4" id="KW-0175">Coiled coil</keyword>
<evidence type="ECO:0000313" key="7">
    <source>
        <dbReference type="EMBL" id="RED76835.1"/>
    </source>
</evidence>
<dbReference type="AlphaFoldDB" id="A0A3D9JS99"/>
<dbReference type="EMBL" id="QRDZ01000010">
    <property type="protein sequence ID" value="RED76835.1"/>
    <property type="molecule type" value="Genomic_DNA"/>
</dbReference>
<evidence type="ECO:0000256" key="4">
    <source>
        <dbReference type="SAM" id="Coils"/>
    </source>
</evidence>
<dbReference type="InterPro" id="IPR018060">
    <property type="entry name" value="HTH_AraC"/>
</dbReference>
<dbReference type="Pfam" id="PF01497">
    <property type="entry name" value="Peripla_BP_2"/>
    <property type="match status" value="1"/>
</dbReference>
<protein>
    <submittedName>
        <fullName evidence="7">ABC-type Fe3+-hydroxamate transport system substrate-binding protein</fullName>
    </submittedName>
</protein>
<gene>
    <name evidence="7" type="ORF">DFP98_11054</name>
</gene>
<feature type="domain" description="Fe/B12 periplasmic-binding" evidence="6">
    <location>
        <begin position="265"/>
        <end position="529"/>
    </location>
</feature>
<accession>A0A3D9JS99</accession>
<dbReference type="PROSITE" id="PS01124">
    <property type="entry name" value="HTH_ARAC_FAMILY_2"/>
    <property type="match status" value="1"/>
</dbReference>
<evidence type="ECO:0000259" key="5">
    <source>
        <dbReference type="PROSITE" id="PS01124"/>
    </source>
</evidence>
<dbReference type="Gene3D" id="3.40.50.1980">
    <property type="entry name" value="Nitrogenase molybdenum iron protein domain"/>
    <property type="match status" value="1"/>
</dbReference>
<keyword evidence="3" id="KW-0804">Transcription</keyword>
<evidence type="ECO:0000256" key="3">
    <source>
        <dbReference type="ARBA" id="ARBA00023163"/>
    </source>
</evidence>
<evidence type="ECO:0000256" key="1">
    <source>
        <dbReference type="ARBA" id="ARBA00023015"/>
    </source>
</evidence>
<comment type="caution">
    <text evidence="7">The sequence shown here is derived from an EMBL/GenBank/DDBJ whole genome shotgun (WGS) entry which is preliminary data.</text>
</comment>
<organism evidence="7 8">
    <name type="scientific">Cohnella phaseoli</name>
    <dbReference type="NCBI Taxonomy" id="456490"/>
    <lineage>
        <taxon>Bacteria</taxon>
        <taxon>Bacillati</taxon>
        <taxon>Bacillota</taxon>
        <taxon>Bacilli</taxon>
        <taxon>Bacillales</taxon>
        <taxon>Paenibacillaceae</taxon>
        <taxon>Cohnella</taxon>
    </lineage>
</organism>
<feature type="domain" description="HTH araC/xylS-type" evidence="5">
    <location>
        <begin position="162"/>
        <end position="260"/>
    </location>
</feature>
<dbReference type="Pfam" id="PF12833">
    <property type="entry name" value="HTH_18"/>
    <property type="match status" value="1"/>
</dbReference>
<sequence length="534" mass="61151">MLDSNPDWLAHCTEIKDLAKSLSKQSSMHLDQASLFLVTDGQATLSINGHEEHIIFGHLIAIASGSVIQLTKTNHLDFSGYIISFNTYDMKMKSLCDWDVNTTTGYYVQRVPETVVADIRISLAETTDHLNTTIKQYVLYHLLKELDPEQQTDEYTLEQRIERTVTYMQQKYNQMMTRNELAAIAGYSPSYYSRKFIDIYRKTPIEYLIHYRIFRAQEMLLLTDDLSKNIAKKAGFDDVQYFSRQFTRIVGHSPRKFKKTVAQYRICFLSSAHAEIAIAFGVIPHCVVVTNSLTPRYQKGMFHQWGVTLLDTPQYVIPQDIVVQQQPDLIISANLTEDTKQHFRSAAPVLTGLPHDLNSLICYFGELFNKAGQATQMIDELTAQVDLLKNKIQNHISSNSTVLYLRVEELGYRYVGESSCDTAILLYKEIGLQMPAKLRTNEKSFNSCSLQQLEEANPAYLFIEKRVMDYYNADLSLSTLQQSKQWANLDAVKNKHVFYVDTGLWINNCSVFGKREIMRQIEQSILGGAYSTTQ</sequence>
<dbReference type="GO" id="GO:0003700">
    <property type="term" value="F:DNA-binding transcription factor activity"/>
    <property type="evidence" value="ECO:0007669"/>
    <property type="project" value="InterPro"/>
</dbReference>
<keyword evidence="8" id="KW-1185">Reference proteome</keyword>
<dbReference type="PROSITE" id="PS50983">
    <property type="entry name" value="FE_B12_PBP"/>
    <property type="match status" value="1"/>
</dbReference>
<feature type="coiled-coil region" evidence="4">
    <location>
        <begin position="371"/>
        <end position="398"/>
    </location>
</feature>
<dbReference type="SUPFAM" id="SSF53807">
    <property type="entry name" value="Helical backbone' metal receptor"/>
    <property type="match status" value="1"/>
</dbReference>
<dbReference type="InterPro" id="IPR009057">
    <property type="entry name" value="Homeodomain-like_sf"/>
</dbReference>
<dbReference type="OrthoDB" id="2738378at2"/>
<keyword evidence="2" id="KW-0238">DNA-binding</keyword>
<dbReference type="SMART" id="SM00342">
    <property type="entry name" value="HTH_ARAC"/>
    <property type="match status" value="1"/>
</dbReference>
<dbReference type="InterPro" id="IPR002491">
    <property type="entry name" value="ABC_transptr_periplasmic_BD"/>
</dbReference>
<dbReference type="SUPFAM" id="SSF46689">
    <property type="entry name" value="Homeodomain-like"/>
    <property type="match status" value="2"/>
</dbReference>
<dbReference type="Gene3D" id="1.10.10.60">
    <property type="entry name" value="Homeodomain-like"/>
    <property type="match status" value="2"/>
</dbReference>
<dbReference type="Proteomes" id="UP000256977">
    <property type="component" value="Unassembled WGS sequence"/>
</dbReference>
<evidence type="ECO:0000313" key="8">
    <source>
        <dbReference type="Proteomes" id="UP000256977"/>
    </source>
</evidence>
<name>A0A3D9JS99_9BACL</name>
<dbReference type="PANTHER" id="PTHR43280:SF30">
    <property type="entry name" value="MMSAB OPERON REGULATORY PROTEIN"/>
    <property type="match status" value="1"/>
</dbReference>
<dbReference type="PANTHER" id="PTHR43280">
    <property type="entry name" value="ARAC-FAMILY TRANSCRIPTIONAL REGULATOR"/>
    <property type="match status" value="1"/>
</dbReference>
<keyword evidence="1" id="KW-0805">Transcription regulation</keyword>